<dbReference type="Proteomes" id="UP001162156">
    <property type="component" value="Unassembled WGS sequence"/>
</dbReference>
<accession>A0AAV8X7K8</accession>
<dbReference type="Gene3D" id="3.30.710.10">
    <property type="entry name" value="Potassium Channel Kv1.1, Chain A"/>
    <property type="match status" value="1"/>
</dbReference>
<evidence type="ECO:0000256" key="2">
    <source>
        <dbReference type="ARBA" id="ARBA00022737"/>
    </source>
</evidence>
<dbReference type="PROSITE" id="PS50097">
    <property type="entry name" value="BTB"/>
    <property type="match status" value="1"/>
</dbReference>
<feature type="non-terminal residue" evidence="4">
    <location>
        <position position="1"/>
    </location>
</feature>
<dbReference type="SUPFAM" id="SSF54695">
    <property type="entry name" value="POZ domain"/>
    <property type="match status" value="1"/>
</dbReference>
<evidence type="ECO:0000313" key="4">
    <source>
        <dbReference type="EMBL" id="KAJ8933942.1"/>
    </source>
</evidence>
<protein>
    <recommendedName>
        <fullName evidence="3">BTB domain-containing protein</fullName>
    </recommendedName>
</protein>
<dbReference type="PANTHER" id="PTHR45632:SF3">
    <property type="entry name" value="KELCH-LIKE PROTEIN 32"/>
    <property type="match status" value="1"/>
</dbReference>
<evidence type="ECO:0000313" key="5">
    <source>
        <dbReference type="Proteomes" id="UP001162156"/>
    </source>
</evidence>
<reference evidence="4" key="1">
    <citation type="journal article" date="2023" name="Insect Mol. Biol.">
        <title>Genome sequencing provides insights into the evolution of gene families encoding plant cell wall-degrading enzymes in longhorned beetles.</title>
        <authorList>
            <person name="Shin N.R."/>
            <person name="Okamura Y."/>
            <person name="Kirsch R."/>
            <person name="Pauchet Y."/>
        </authorList>
    </citation>
    <scope>NUCLEOTIDE SEQUENCE</scope>
    <source>
        <strain evidence="4">RBIC_L_NR</strain>
    </source>
</reference>
<evidence type="ECO:0000256" key="1">
    <source>
        <dbReference type="ARBA" id="ARBA00022441"/>
    </source>
</evidence>
<keyword evidence="2" id="KW-0677">Repeat</keyword>
<dbReference type="InterPro" id="IPR011333">
    <property type="entry name" value="SKP1/BTB/POZ_sf"/>
</dbReference>
<evidence type="ECO:0000259" key="3">
    <source>
        <dbReference type="PROSITE" id="PS50097"/>
    </source>
</evidence>
<feature type="domain" description="BTB" evidence="3">
    <location>
        <begin position="47"/>
        <end position="115"/>
    </location>
</feature>
<comment type="caution">
    <text evidence="4">The sequence shown here is derived from an EMBL/GenBank/DDBJ whole genome shotgun (WGS) entry which is preliminary data.</text>
</comment>
<dbReference type="EMBL" id="JANEYF010003801">
    <property type="protein sequence ID" value="KAJ8933942.1"/>
    <property type="molecule type" value="Genomic_DNA"/>
</dbReference>
<name>A0AAV8X7K8_9CUCU</name>
<dbReference type="InterPro" id="IPR000210">
    <property type="entry name" value="BTB/POZ_dom"/>
</dbReference>
<keyword evidence="1" id="KW-0880">Kelch repeat</keyword>
<dbReference type="Pfam" id="PF00651">
    <property type="entry name" value="BTB"/>
    <property type="match status" value="1"/>
</dbReference>
<organism evidence="4 5">
    <name type="scientific">Rhamnusium bicolor</name>
    <dbReference type="NCBI Taxonomy" id="1586634"/>
    <lineage>
        <taxon>Eukaryota</taxon>
        <taxon>Metazoa</taxon>
        <taxon>Ecdysozoa</taxon>
        <taxon>Arthropoda</taxon>
        <taxon>Hexapoda</taxon>
        <taxon>Insecta</taxon>
        <taxon>Pterygota</taxon>
        <taxon>Neoptera</taxon>
        <taxon>Endopterygota</taxon>
        <taxon>Coleoptera</taxon>
        <taxon>Polyphaga</taxon>
        <taxon>Cucujiformia</taxon>
        <taxon>Chrysomeloidea</taxon>
        <taxon>Cerambycidae</taxon>
        <taxon>Lepturinae</taxon>
        <taxon>Rhagiini</taxon>
        <taxon>Rhamnusium</taxon>
    </lineage>
</organism>
<sequence>ILMIVMTKTKEKYLHDKPLNTIYYEHSSHQSTLLEGLNSLREKGELLDITLVIGEVLAYNMNTVISHDGDKVASSGRKKAVLAACSDYFRAMFTDNMLEARQNEICLNGITAKGR</sequence>
<dbReference type="PANTHER" id="PTHR45632">
    <property type="entry name" value="LD33804P"/>
    <property type="match status" value="1"/>
</dbReference>
<keyword evidence="5" id="KW-1185">Reference proteome</keyword>
<proteinExistence type="predicted"/>
<dbReference type="AlphaFoldDB" id="A0AAV8X7K8"/>
<gene>
    <name evidence="4" type="ORF">NQ314_013698</name>
</gene>